<proteinExistence type="inferred from homology"/>
<dbReference type="GO" id="GO:0003700">
    <property type="term" value="F:DNA-binding transcription factor activity"/>
    <property type="evidence" value="ECO:0007669"/>
    <property type="project" value="InterPro"/>
</dbReference>
<evidence type="ECO:0000256" key="6">
    <source>
        <dbReference type="PIRSR" id="PIRSR000197-1"/>
    </source>
</evidence>
<dbReference type="STRING" id="1089455.MOPEL_135_00670"/>
<dbReference type="Gene3D" id="3.40.309.10">
    <property type="entry name" value="Aldehyde Dehydrogenase, Chain A, domain 2"/>
    <property type="match status" value="1"/>
</dbReference>
<dbReference type="PROSITE" id="PS00070">
    <property type="entry name" value="ALDEHYDE_DEHYDR_CYS"/>
    <property type="match status" value="1"/>
</dbReference>
<evidence type="ECO:0000256" key="3">
    <source>
        <dbReference type="ARBA" id="ARBA00023002"/>
    </source>
</evidence>
<dbReference type="InterPro" id="IPR016162">
    <property type="entry name" value="Ald_DH_N"/>
</dbReference>
<feature type="active site" evidence="6">
    <location>
        <position position="784"/>
    </location>
</feature>
<organism evidence="12 13">
    <name type="scientific">Mobilicoccus pelagius NBRC 104925</name>
    <dbReference type="NCBI Taxonomy" id="1089455"/>
    <lineage>
        <taxon>Bacteria</taxon>
        <taxon>Bacillati</taxon>
        <taxon>Actinomycetota</taxon>
        <taxon>Actinomycetes</taxon>
        <taxon>Micrococcales</taxon>
        <taxon>Dermatophilaceae</taxon>
        <taxon>Mobilicoccus</taxon>
    </lineage>
</organism>
<dbReference type="eggNOG" id="COG0506">
    <property type="taxonomic scope" value="Bacteria"/>
</dbReference>
<evidence type="ECO:0000259" key="11">
    <source>
        <dbReference type="Pfam" id="PF01619"/>
    </source>
</evidence>
<feature type="domain" description="Proline dehydrogenase" evidence="11">
    <location>
        <begin position="164"/>
        <end position="463"/>
    </location>
</feature>
<evidence type="ECO:0000313" key="12">
    <source>
        <dbReference type="EMBL" id="GAB49829.1"/>
    </source>
</evidence>
<comment type="similarity">
    <text evidence="8">Belongs to the aldehyde dehydrogenase family.</text>
</comment>
<evidence type="ECO:0000256" key="9">
    <source>
        <dbReference type="SAM" id="MobiDB-lite"/>
    </source>
</evidence>
<dbReference type="SUPFAM" id="SSF51730">
    <property type="entry name" value="FAD-linked oxidoreductase"/>
    <property type="match status" value="1"/>
</dbReference>
<dbReference type="PROSITE" id="PS00687">
    <property type="entry name" value="ALDEHYDE_DEHYDR_GLU"/>
    <property type="match status" value="1"/>
</dbReference>
<dbReference type="InterPro" id="IPR016163">
    <property type="entry name" value="Ald_DH_C"/>
</dbReference>
<comment type="pathway">
    <text evidence="1">Amino-acid degradation; L-proline degradation into L-glutamate; L-glutamate from L-proline: step 2/2.</text>
</comment>
<dbReference type="InterPro" id="IPR050485">
    <property type="entry name" value="Proline_metab_enzyme"/>
</dbReference>
<evidence type="ECO:0000256" key="1">
    <source>
        <dbReference type="ARBA" id="ARBA00004786"/>
    </source>
</evidence>
<accession>H5UVS1</accession>
<feature type="domain" description="Aldehyde dehydrogenase" evidence="10">
    <location>
        <begin position="545"/>
        <end position="968"/>
    </location>
</feature>
<dbReference type="PIRSF" id="PIRSF000197">
    <property type="entry name" value="Bifunct_PutA"/>
    <property type="match status" value="1"/>
</dbReference>
<evidence type="ECO:0000256" key="4">
    <source>
        <dbReference type="ARBA" id="ARBA00023027"/>
    </source>
</evidence>
<dbReference type="GO" id="GO:0004657">
    <property type="term" value="F:proline dehydrogenase activity"/>
    <property type="evidence" value="ECO:0007669"/>
    <property type="project" value="InterPro"/>
</dbReference>
<dbReference type="Gene3D" id="3.40.605.10">
    <property type="entry name" value="Aldehyde Dehydrogenase, Chain A, domain 1"/>
    <property type="match status" value="1"/>
</dbReference>
<dbReference type="InterPro" id="IPR029510">
    <property type="entry name" value="Ald_DH_CS_GLU"/>
</dbReference>
<gene>
    <name evidence="12" type="primary">putA</name>
    <name evidence="12" type="ORF">MOPEL_135_00670</name>
</gene>
<feature type="active site" evidence="6 7">
    <location>
        <position position="750"/>
    </location>
</feature>
<dbReference type="GO" id="GO:0003842">
    <property type="term" value="F:L-glutamate gamma-semialdehyde dehydrogenase activity"/>
    <property type="evidence" value="ECO:0007669"/>
    <property type="project" value="UniProtKB-EC"/>
</dbReference>
<dbReference type="InterPro" id="IPR025703">
    <property type="entry name" value="Bifunct_PutA"/>
</dbReference>
<dbReference type="PANTHER" id="PTHR42862">
    <property type="entry name" value="DELTA-1-PYRROLINE-5-CARBOXYLATE DEHYDROGENASE 1, ISOFORM A-RELATED"/>
    <property type="match status" value="1"/>
</dbReference>
<dbReference type="PANTHER" id="PTHR42862:SF1">
    <property type="entry name" value="DELTA-1-PYRROLINE-5-CARBOXYLATE DEHYDROGENASE 2, ISOFORM A-RELATED"/>
    <property type="match status" value="1"/>
</dbReference>
<dbReference type="Proteomes" id="UP000004367">
    <property type="component" value="Unassembled WGS sequence"/>
</dbReference>
<evidence type="ECO:0000259" key="10">
    <source>
        <dbReference type="Pfam" id="PF00171"/>
    </source>
</evidence>
<keyword evidence="4" id="KW-0520">NAD</keyword>
<dbReference type="AlphaFoldDB" id="H5UVS1"/>
<dbReference type="RefSeq" id="WP_009483672.1">
    <property type="nucleotide sequence ID" value="NZ_BAFE01000094.1"/>
</dbReference>
<dbReference type="Pfam" id="PF01619">
    <property type="entry name" value="Pro_dh"/>
    <property type="match status" value="1"/>
</dbReference>
<dbReference type="GO" id="GO:0010133">
    <property type="term" value="P:L-proline catabolic process to L-glutamate"/>
    <property type="evidence" value="ECO:0007669"/>
    <property type="project" value="InterPro"/>
</dbReference>
<dbReference type="InterPro" id="IPR029041">
    <property type="entry name" value="FAD-linked_oxidoreductase-like"/>
</dbReference>
<evidence type="ECO:0000256" key="8">
    <source>
        <dbReference type="RuleBase" id="RU003345"/>
    </source>
</evidence>
<dbReference type="GO" id="GO:0009898">
    <property type="term" value="C:cytoplasmic side of plasma membrane"/>
    <property type="evidence" value="ECO:0007669"/>
    <property type="project" value="TreeGrafter"/>
</dbReference>
<dbReference type="InterPro" id="IPR015590">
    <property type="entry name" value="Aldehyde_DH_dom"/>
</dbReference>
<dbReference type="InterPro" id="IPR016160">
    <property type="entry name" value="Ald_DH_CS_CYS"/>
</dbReference>
<feature type="compositionally biased region" description="Polar residues" evidence="9">
    <location>
        <begin position="1"/>
        <end position="11"/>
    </location>
</feature>
<protein>
    <recommendedName>
        <fullName evidence="2">L-glutamate gamma-semialdehyde dehydrogenase</fullName>
        <ecNumber evidence="2">1.2.1.88</ecNumber>
    </recommendedName>
</protein>
<dbReference type="Pfam" id="PF00171">
    <property type="entry name" value="Aldedh"/>
    <property type="match status" value="1"/>
</dbReference>
<comment type="caution">
    <text evidence="12">The sequence shown here is derived from an EMBL/GenBank/DDBJ whole genome shotgun (WGS) entry which is preliminary data.</text>
</comment>
<dbReference type="OrthoDB" id="9812625at2"/>
<dbReference type="eggNOG" id="COG1012">
    <property type="taxonomic scope" value="Bacteria"/>
</dbReference>
<feature type="region of interest" description="Disordered" evidence="9">
    <location>
        <begin position="1"/>
        <end position="31"/>
    </location>
</feature>
<dbReference type="EC" id="1.2.1.88" evidence="2"/>
<dbReference type="SUPFAM" id="SSF53720">
    <property type="entry name" value="ALDH-like"/>
    <property type="match status" value="1"/>
</dbReference>
<keyword evidence="13" id="KW-1185">Reference proteome</keyword>
<evidence type="ECO:0000256" key="5">
    <source>
        <dbReference type="ARBA" id="ARBA00048142"/>
    </source>
</evidence>
<evidence type="ECO:0000256" key="2">
    <source>
        <dbReference type="ARBA" id="ARBA00012884"/>
    </source>
</evidence>
<dbReference type="EMBL" id="BAFE01000094">
    <property type="protein sequence ID" value="GAB49829.1"/>
    <property type="molecule type" value="Genomic_DNA"/>
</dbReference>
<dbReference type="InterPro" id="IPR016161">
    <property type="entry name" value="Ald_DH/histidinol_DH"/>
</dbReference>
<name>H5UVS1_9MICO</name>
<dbReference type="InterPro" id="IPR002872">
    <property type="entry name" value="Proline_DH_dom"/>
</dbReference>
<evidence type="ECO:0000313" key="13">
    <source>
        <dbReference type="Proteomes" id="UP000004367"/>
    </source>
</evidence>
<evidence type="ECO:0000256" key="7">
    <source>
        <dbReference type="PROSITE-ProRule" id="PRU10007"/>
    </source>
</evidence>
<keyword evidence="3 8" id="KW-0560">Oxidoreductase</keyword>
<reference evidence="12 13" key="1">
    <citation type="submission" date="2012-02" db="EMBL/GenBank/DDBJ databases">
        <title>Whole genome shotgun sequence of Mobilicoccus pelagius NBRC 104925.</title>
        <authorList>
            <person name="Yoshida Y."/>
            <person name="Hosoyama A."/>
            <person name="Tsuchikane K."/>
            <person name="Katsumata H."/>
            <person name="Yamazaki S."/>
            <person name="Fujita N."/>
        </authorList>
    </citation>
    <scope>NUCLEOTIDE SEQUENCE [LARGE SCALE GENOMIC DNA]</scope>
    <source>
        <strain evidence="12 13">NBRC 104925</strain>
    </source>
</reference>
<sequence length="1195" mass="128966">MNESTTTSPSANEPARDEASGIPAGTATETGDTTARDALAPLVEEAVALAHRWAEATEREQTKAEKATTGQLASLVRDEAGLDFAVRFVDRVARPEDNAAAARELSHLTTKNASSFLDTGDRALLGLGAKVATLAPSLVVPLARTRLKQMVGHLVGNSHDPALKKHLAQARAEGFRLNVNLLGEAVLGENEAASRTQRVTELLERDDVDYVSIKVSSLVSQISTWDHEGTVAHCLERLRPLYRVANEKSPKAFVNLDMEEYRDLDLTIDLFTRMLLEPEFHQLEAGIVLQAYLPDALPALEELIAFAQERVAQGRSGIKIRLVKGANLAMEQVEAAIHGWEQAPYDTKAEVDANYLRCVERMLREDAAGSVDGRPAAIRVGVASHNLFDIATAHLLAEQRGVTDSLDIEMLQGMAPAQSRAVKEAVGTVLLYTPVVAPEDFDVAVSYLIRRLEENATPGNFLHAIFDDGSRSGESPMAEQEERFRESVEAIPATSVGPRRRAQRAEIGDTFENTPDSDPALPEVRAWAKEALEATPPPLTSPVLESAEAVDDVVATAVRAQAEWVARPASERAALLREAARELEKRRGTFLTVMAAEGGKTLEQADPEVSEAIDFARYYADRVADLDSDLAADGARFTPCTVTLVTPPWNFPVAIPMGGVLAALAAGSAAIIKPANATPGCVELGMEALHAAGIPAEVAQVVRTDEGEVGKCLVSHPDVETVVLTGASETAHLFAGWRVEHARGARVYGETSGKNALVVTPAADLDLAAADLVTSAFGHAGQKCSAASLGILVGSVADSERFRRQLIDAVQSLRVGWPQDLSTTMGPVIAPPEGKLRRALTTLEPGERWIVEPRQLDDTGRLWSPGLKEGVAPGSFFHLTEVFGPVLGLMRADSLTEAIELQNATAYGLTAGLHSLYADEIDEWMQTVEAGNLYVNRHITGAIVRRQSFGGWKESSVGPGAKAGGPNYVAQLGRWEPDGLPTQFGDLEPAVRRALRAFLPMLPEREERTWLRAAAASDARAFEDEFGVERDDSDLVVETNVFRYRVHPDVWVRAEDGTSLAELLRLVLGAIVTGAPMRLSLSPATSATLKAMQGRDADVDEALQIIASSVDAAETGEDFLLRVERGDVGGRLRVLGSNEELLQALREEEARGLVTLYTDPVLATGRRELLFFLREQAVSRTMHRYGHLDKGAGAF</sequence>
<dbReference type="Gene3D" id="3.20.20.220">
    <property type="match status" value="1"/>
</dbReference>
<comment type="catalytic activity">
    <reaction evidence="5">
        <text>L-glutamate 5-semialdehyde + NAD(+) + H2O = L-glutamate + NADH + 2 H(+)</text>
        <dbReference type="Rhea" id="RHEA:30235"/>
        <dbReference type="ChEBI" id="CHEBI:15377"/>
        <dbReference type="ChEBI" id="CHEBI:15378"/>
        <dbReference type="ChEBI" id="CHEBI:29985"/>
        <dbReference type="ChEBI" id="CHEBI:57540"/>
        <dbReference type="ChEBI" id="CHEBI:57945"/>
        <dbReference type="ChEBI" id="CHEBI:58066"/>
        <dbReference type="EC" id="1.2.1.88"/>
    </reaction>
</comment>